<protein>
    <submittedName>
        <fullName evidence="1">Uncharacterized protein</fullName>
    </submittedName>
</protein>
<dbReference type="EMBL" id="OU892288">
    <property type="protein sequence ID" value="CAG9762787.1"/>
    <property type="molecule type" value="Genomic_DNA"/>
</dbReference>
<evidence type="ECO:0000313" key="1">
    <source>
        <dbReference type="EMBL" id="CAG9762787.1"/>
    </source>
</evidence>
<reference evidence="1" key="1">
    <citation type="submission" date="2022-01" db="EMBL/GenBank/DDBJ databases">
        <authorList>
            <person name="King R."/>
        </authorList>
    </citation>
    <scope>NUCLEOTIDE SEQUENCE</scope>
</reference>
<accession>A0A9N9MIA9</accession>
<sequence>MFSVTKKNFSIRTLKEHLELLIKLWLKELKNLKNLSGIDLYYIQKKIIYARVSMSSYVPKKTQKKLRKTHLFRKNWVWKHVTDVLQHPP</sequence>
<keyword evidence="2" id="KW-1185">Reference proteome</keyword>
<evidence type="ECO:0000313" key="2">
    <source>
        <dbReference type="Proteomes" id="UP001152799"/>
    </source>
</evidence>
<gene>
    <name evidence="1" type="ORF">CEUTPL_LOCUS3460</name>
</gene>
<dbReference type="Proteomes" id="UP001152799">
    <property type="component" value="Chromosome 12"/>
</dbReference>
<organism evidence="1 2">
    <name type="scientific">Ceutorhynchus assimilis</name>
    <name type="common">cabbage seed weevil</name>
    <dbReference type="NCBI Taxonomy" id="467358"/>
    <lineage>
        <taxon>Eukaryota</taxon>
        <taxon>Metazoa</taxon>
        <taxon>Ecdysozoa</taxon>
        <taxon>Arthropoda</taxon>
        <taxon>Hexapoda</taxon>
        <taxon>Insecta</taxon>
        <taxon>Pterygota</taxon>
        <taxon>Neoptera</taxon>
        <taxon>Endopterygota</taxon>
        <taxon>Coleoptera</taxon>
        <taxon>Polyphaga</taxon>
        <taxon>Cucujiformia</taxon>
        <taxon>Curculionidae</taxon>
        <taxon>Ceutorhynchinae</taxon>
        <taxon>Ceutorhynchus</taxon>
    </lineage>
</organism>
<name>A0A9N9MIA9_9CUCU</name>
<dbReference type="AlphaFoldDB" id="A0A9N9MIA9"/>
<proteinExistence type="predicted"/>